<feature type="transmembrane region" description="Helical" evidence="5">
    <location>
        <begin position="183"/>
        <end position="211"/>
    </location>
</feature>
<gene>
    <name evidence="7" type="primary">yrbG_2</name>
    <name evidence="7" type="ORF">Poly21_50720</name>
</gene>
<evidence type="ECO:0000256" key="1">
    <source>
        <dbReference type="ARBA" id="ARBA00004141"/>
    </source>
</evidence>
<feature type="transmembrane region" description="Helical" evidence="5">
    <location>
        <begin position="217"/>
        <end position="240"/>
    </location>
</feature>
<dbReference type="Pfam" id="PF01699">
    <property type="entry name" value="Na_Ca_ex"/>
    <property type="match status" value="2"/>
</dbReference>
<evidence type="ECO:0000259" key="6">
    <source>
        <dbReference type="Pfam" id="PF01699"/>
    </source>
</evidence>
<dbReference type="RefSeq" id="WP_146409554.1">
    <property type="nucleotide sequence ID" value="NZ_SJPU01000004.1"/>
</dbReference>
<keyword evidence="8" id="KW-1185">Reference proteome</keyword>
<dbReference type="Gene3D" id="1.20.1420.30">
    <property type="entry name" value="NCX, central ion-binding region"/>
    <property type="match status" value="1"/>
</dbReference>
<dbReference type="InterPro" id="IPR004837">
    <property type="entry name" value="NaCa_Exmemb"/>
</dbReference>
<evidence type="ECO:0000256" key="3">
    <source>
        <dbReference type="ARBA" id="ARBA00022989"/>
    </source>
</evidence>
<feature type="transmembrane region" description="Helical" evidence="5">
    <location>
        <begin position="78"/>
        <end position="96"/>
    </location>
</feature>
<proteinExistence type="predicted"/>
<organism evidence="7 8">
    <name type="scientific">Allorhodopirellula heiligendammensis</name>
    <dbReference type="NCBI Taxonomy" id="2714739"/>
    <lineage>
        <taxon>Bacteria</taxon>
        <taxon>Pseudomonadati</taxon>
        <taxon>Planctomycetota</taxon>
        <taxon>Planctomycetia</taxon>
        <taxon>Pirellulales</taxon>
        <taxon>Pirellulaceae</taxon>
        <taxon>Allorhodopirellula</taxon>
    </lineage>
</organism>
<feature type="transmembrane region" description="Helical" evidence="5">
    <location>
        <begin position="103"/>
        <end position="120"/>
    </location>
</feature>
<keyword evidence="3 5" id="KW-1133">Transmembrane helix</keyword>
<evidence type="ECO:0000313" key="8">
    <source>
        <dbReference type="Proteomes" id="UP000319908"/>
    </source>
</evidence>
<reference evidence="7 8" key="1">
    <citation type="journal article" date="2020" name="Antonie Van Leeuwenhoek">
        <title>Rhodopirellula heiligendammensis sp. nov., Rhodopirellula pilleata sp. nov., and Rhodopirellula solitaria sp. nov. isolated from natural or artificial marine surfaces in Northern Germany and California, USA, and emended description of the genus Rhodopirellula.</title>
        <authorList>
            <person name="Kallscheuer N."/>
            <person name="Wiegand S."/>
            <person name="Jogler M."/>
            <person name="Boedeker C."/>
            <person name="Peeters S.H."/>
            <person name="Rast P."/>
            <person name="Heuer A."/>
            <person name="Jetten M.S.M."/>
            <person name="Rohde M."/>
            <person name="Jogler C."/>
        </authorList>
    </citation>
    <scope>NUCLEOTIDE SEQUENCE [LARGE SCALE GENOMIC DNA]</scope>
    <source>
        <strain evidence="7 8">Poly21</strain>
    </source>
</reference>
<dbReference type="GO" id="GO:0005262">
    <property type="term" value="F:calcium channel activity"/>
    <property type="evidence" value="ECO:0007669"/>
    <property type="project" value="TreeGrafter"/>
</dbReference>
<comment type="caution">
    <text evidence="7">The sequence shown here is derived from an EMBL/GenBank/DDBJ whole genome shotgun (WGS) entry which is preliminary data.</text>
</comment>
<name>A0A5C6BDC1_9BACT</name>
<comment type="subcellular location">
    <subcellularLocation>
        <location evidence="1">Membrane</location>
        <topology evidence="1">Multi-pass membrane protein</topology>
    </subcellularLocation>
</comment>
<feature type="transmembrane region" description="Helical" evidence="5">
    <location>
        <begin position="308"/>
        <end position="326"/>
    </location>
</feature>
<dbReference type="PANTHER" id="PTHR10846:SF8">
    <property type="entry name" value="INNER MEMBRANE PROTEIN YRBG"/>
    <property type="match status" value="1"/>
</dbReference>
<keyword evidence="4 5" id="KW-0472">Membrane</keyword>
<dbReference type="AlphaFoldDB" id="A0A5C6BDC1"/>
<protein>
    <submittedName>
        <fullName evidence="7">Inner membrane protein YrbG</fullName>
    </submittedName>
</protein>
<dbReference type="GO" id="GO:0006874">
    <property type="term" value="P:intracellular calcium ion homeostasis"/>
    <property type="evidence" value="ECO:0007669"/>
    <property type="project" value="TreeGrafter"/>
</dbReference>
<feature type="domain" description="Sodium/calcium exchanger membrane region" evidence="6">
    <location>
        <begin position="4"/>
        <end position="144"/>
    </location>
</feature>
<evidence type="ECO:0000313" key="7">
    <source>
        <dbReference type="EMBL" id="TWU10103.1"/>
    </source>
</evidence>
<sequence>MLFAVGQLVAGALLLLLGGEGVVRGASRLAILARLSPLFIGLTVVSLGTSAPEMAVSVATAMQGQADITIGNVVGSNLFNMLVIVGFSAIVATLPVDRQITSFDAPFMVATCIAMGVLGYDGQIDKVDGVGLLVALLVYFGISYKLGKRKAPESIEDFVDDVAGEPMPEASWGRTVGAASLQLLILALGVGGLILGCEWFVAGSVTFARFFGLSEAVIGLTIVSVGTSLPELVTSVAATLKGERGIAIGNAVGSTILNILAVLGVSAVVSPVGLNVLRSIEVFDIPVMIGAAIVTWIVLRTHQRVTRVEGVVMVLLYVGYVSYLLLDAA</sequence>
<dbReference type="Proteomes" id="UP000319908">
    <property type="component" value="Unassembled WGS sequence"/>
</dbReference>
<dbReference type="OrthoDB" id="9794225at2"/>
<dbReference type="InterPro" id="IPR044880">
    <property type="entry name" value="NCX_ion-bd_dom_sf"/>
</dbReference>
<evidence type="ECO:0000256" key="5">
    <source>
        <dbReference type="SAM" id="Phobius"/>
    </source>
</evidence>
<evidence type="ECO:0000256" key="2">
    <source>
        <dbReference type="ARBA" id="ARBA00022692"/>
    </source>
</evidence>
<dbReference type="EMBL" id="SJPU01000004">
    <property type="protein sequence ID" value="TWU10103.1"/>
    <property type="molecule type" value="Genomic_DNA"/>
</dbReference>
<feature type="domain" description="Sodium/calcium exchanger membrane region" evidence="6">
    <location>
        <begin position="183"/>
        <end position="325"/>
    </location>
</feature>
<feature type="transmembrane region" description="Helical" evidence="5">
    <location>
        <begin position="280"/>
        <end position="299"/>
    </location>
</feature>
<keyword evidence="2 5" id="KW-0812">Transmembrane</keyword>
<dbReference type="GO" id="GO:0005886">
    <property type="term" value="C:plasma membrane"/>
    <property type="evidence" value="ECO:0007669"/>
    <property type="project" value="TreeGrafter"/>
</dbReference>
<evidence type="ECO:0000256" key="4">
    <source>
        <dbReference type="ARBA" id="ARBA00023136"/>
    </source>
</evidence>
<dbReference type="PANTHER" id="PTHR10846">
    <property type="entry name" value="SODIUM/POTASSIUM/CALCIUM EXCHANGER"/>
    <property type="match status" value="1"/>
</dbReference>
<dbReference type="GO" id="GO:0008273">
    <property type="term" value="F:calcium, potassium:sodium antiporter activity"/>
    <property type="evidence" value="ECO:0007669"/>
    <property type="project" value="TreeGrafter"/>
</dbReference>
<accession>A0A5C6BDC1</accession>
<feature type="transmembrane region" description="Helical" evidence="5">
    <location>
        <begin position="252"/>
        <end position="274"/>
    </location>
</feature>
<dbReference type="NCBIfam" id="TIGR00367">
    <property type="entry name" value="calcium/sodium antiporter"/>
    <property type="match status" value="1"/>
</dbReference>
<dbReference type="InterPro" id="IPR004481">
    <property type="entry name" value="K/Na/Ca-exchanger"/>
</dbReference>
<feature type="transmembrane region" description="Helical" evidence="5">
    <location>
        <begin position="126"/>
        <end position="144"/>
    </location>
</feature>